<feature type="domain" description="Major facilitator superfamily (MFS) profile" evidence="10">
    <location>
        <begin position="12"/>
        <end position="464"/>
    </location>
</feature>
<dbReference type="InterPro" id="IPR020846">
    <property type="entry name" value="MFS_dom"/>
</dbReference>
<feature type="transmembrane region" description="Helical" evidence="9">
    <location>
        <begin position="269"/>
        <end position="289"/>
    </location>
</feature>
<protein>
    <submittedName>
        <fullName evidence="11">MFS transporter</fullName>
    </submittedName>
</protein>
<feature type="transmembrane region" description="Helical" evidence="9">
    <location>
        <begin position="20"/>
        <end position="46"/>
    </location>
</feature>
<dbReference type="PROSITE" id="PS50850">
    <property type="entry name" value="MFS"/>
    <property type="match status" value="1"/>
</dbReference>
<proteinExistence type="predicted"/>
<dbReference type="PANTHER" id="PTHR42718">
    <property type="entry name" value="MAJOR FACILITATOR SUPERFAMILY MULTIDRUG TRANSPORTER MFSC"/>
    <property type="match status" value="1"/>
</dbReference>
<evidence type="ECO:0000256" key="5">
    <source>
        <dbReference type="ARBA" id="ARBA00022989"/>
    </source>
</evidence>
<dbReference type="Pfam" id="PF07690">
    <property type="entry name" value="MFS_1"/>
    <property type="match status" value="1"/>
</dbReference>
<dbReference type="RefSeq" id="WP_344021327.1">
    <property type="nucleotide sequence ID" value="NZ_BAAABX010000015.1"/>
</dbReference>
<keyword evidence="6 9" id="KW-0472">Membrane</keyword>
<organism evidence="11 12">
    <name type="scientific">Streptomyces luteireticuli</name>
    <dbReference type="NCBI Taxonomy" id="173858"/>
    <lineage>
        <taxon>Bacteria</taxon>
        <taxon>Bacillati</taxon>
        <taxon>Actinomycetota</taxon>
        <taxon>Actinomycetes</taxon>
        <taxon>Kitasatosporales</taxon>
        <taxon>Streptomycetaceae</taxon>
        <taxon>Streptomyces</taxon>
    </lineage>
</organism>
<feature type="transmembrane region" description="Helical" evidence="9">
    <location>
        <begin position="335"/>
        <end position="357"/>
    </location>
</feature>
<dbReference type="EMBL" id="BAAABX010000015">
    <property type="protein sequence ID" value="GAA0395364.1"/>
    <property type="molecule type" value="Genomic_DNA"/>
</dbReference>
<name>A0ABP3IB42_9ACTN</name>
<keyword evidence="7" id="KW-0046">Antibiotic resistance</keyword>
<keyword evidence="4 9" id="KW-0812">Transmembrane</keyword>
<evidence type="ECO:0000256" key="1">
    <source>
        <dbReference type="ARBA" id="ARBA00004651"/>
    </source>
</evidence>
<evidence type="ECO:0000256" key="8">
    <source>
        <dbReference type="SAM" id="MobiDB-lite"/>
    </source>
</evidence>
<feature type="transmembrane region" description="Helical" evidence="9">
    <location>
        <begin position="169"/>
        <end position="190"/>
    </location>
</feature>
<accession>A0ABP3IB42</accession>
<dbReference type="InterPro" id="IPR036259">
    <property type="entry name" value="MFS_trans_sf"/>
</dbReference>
<evidence type="ECO:0000313" key="11">
    <source>
        <dbReference type="EMBL" id="GAA0395364.1"/>
    </source>
</evidence>
<evidence type="ECO:0000256" key="9">
    <source>
        <dbReference type="SAM" id="Phobius"/>
    </source>
</evidence>
<evidence type="ECO:0000259" key="10">
    <source>
        <dbReference type="PROSITE" id="PS50850"/>
    </source>
</evidence>
<feature type="transmembrane region" description="Helical" evidence="9">
    <location>
        <begin position="52"/>
        <end position="70"/>
    </location>
</feature>
<feature type="region of interest" description="Disordered" evidence="8">
    <location>
        <begin position="468"/>
        <end position="487"/>
    </location>
</feature>
<keyword evidence="3" id="KW-1003">Cell membrane</keyword>
<feature type="transmembrane region" description="Helical" evidence="9">
    <location>
        <begin position="138"/>
        <end position="157"/>
    </location>
</feature>
<comment type="caution">
    <text evidence="11">The sequence shown here is derived from an EMBL/GenBank/DDBJ whole genome shotgun (WGS) entry which is preliminary data.</text>
</comment>
<keyword evidence="2" id="KW-0813">Transport</keyword>
<evidence type="ECO:0000313" key="12">
    <source>
        <dbReference type="Proteomes" id="UP001500879"/>
    </source>
</evidence>
<evidence type="ECO:0000256" key="7">
    <source>
        <dbReference type="ARBA" id="ARBA00023251"/>
    </source>
</evidence>
<feature type="transmembrane region" description="Helical" evidence="9">
    <location>
        <begin position="440"/>
        <end position="460"/>
    </location>
</feature>
<dbReference type="SUPFAM" id="SSF103473">
    <property type="entry name" value="MFS general substrate transporter"/>
    <property type="match status" value="1"/>
</dbReference>
<comment type="subcellular location">
    <subcellularLocation>
        <location evidence="1">Cell membrane</location>
        <topology evidence="1">Multi-pass membrane protein</topology>
    </subcellularLocation>
</comment>
<keyword evidence="12" id="KW-1185">Reference proteome</keyword>
<feature type="transmembrane region" description="Helical" evidence="9">
    <location>
        <begin position="232"/>
        <end position="248"/>
    </location>
</feature>
<sequence>MVSVEISGPPRRQGLLAPSLVFFGMALAVISSLGAPLVPDIAAVYGVPLADAQWTLTVTLLAGAVATPVMGRLGDGPYRRAVTLGSMALVLAGGVLSALPLGFGWLVAGRPLQGVSAGLVPLAIATARDALPEARSRTTLALLSITTAAGVGLGYPLTGLIAQSAGIRAAFWFGAGISALSLLVAFAVLPSSARLPRRPLDVPGALLLGAAVTGLLLVLGEGGRWGWDSPRTLGLLGGALALLAWWAAHELRTAHPLVDLRLLRHRSVLTADLVILVAGVGMYLLMSMVTRFAQTPVTAGYGFGASVAVTGLILVPFSATSLAASRLVPVLVRRLPVRLVMAVGCAVSLLSMVGFALFQNGLWGLFLAMGLSGLGIGVTFSVMPSLIVEAVPAHETGSAISFNQLLRCVGYAVGSALSATVLQAHTAAGQVLPAVGGYRSGALLGCAVWAAAIVLSAALPGRRRANEEERTMVVEDGTGAAVEQRAR</sequence>
<keyword evidence="5 9" id="KW-1133">Transmembrane helix</keyword>
<feature type="transmembrane region" description="Helical" evidence="9">
    <location>
        <begin position="202"/>
        <end position="220"/>
    </location>
</feature>
<dbReference type="PANTHER" id="PTHR42718:SF46">
    <property type="entry name" value="BLR6921 PROTEIN"/>
    <property type="match status" value="1"/>
</dbReference>
<feature type="transmembrane region" description="Helical" evidence="9">
    <location>
        <begin position="82"/>
        <end position="106"/>
    </location>
</feature>
<dbReference type="Gene3D" id="1.20.1250.20">
    <property type="entry name" value="MFS general substrate transporter like domains"/>
    <property type="match status" value="2"/>
</dbReference>
<evidence type="ECO:0000256" key="2">
    <source>
        <dbReference type="ARBA" id="ARBA00022448"/>
    </source>
</evidence>
<evidence type="ECO:0000256" key="6">
    <source>
        <dbReference type="ARBA" id="ARBA00023136"/>
    </source>
</evidence>
<evidence type="ECO:0000256" key="3">
    <source>
        <dbReference type="ARBA" id="ARBA00022475"/>
    </source>
</evidence>
<gene>
    <name evidence="11" type="ORF">GCM10010357_15470</name>
</gene>
<reference evidence="12" key="1">
    <citation type="journal article" date="2019" name="Int. J. Syst. Evol. Microbiol.">
        <title>The Global Catalogue of Microorganisms (GCM) 10K type strain sequencing project: providing services to taxonomists for standard genome sequencing and annotation.</title>
        <authorList>
            <consortium name="The Broad Institute Genomics Platform"/>
            <consortium name="The Broad Institute Genome Sequencing Center for Infectious Disease"/>
            <person name="Wu L."/>
            <person name="Ma J."/>
        </authorList>
    </citation>
    <scope>NUCLEOTIDE SEQUENCE [LARGE SCALE GENOMIC DNA]</scope>
    <source>
        <strain evidence="12">JCM 4788</strain>
    </source>
</reference>
<evidence type="ECO:0000256" key="4">
    <source>
        <dbReference type="ARBA" id="ARBA00022692"/>
    </source>
</evidence>
<feature type="transmembrane region" description="Helical" evidence="9">
    <location>
        <begin position="363"/>
        <end position="387"/>
    </location>
</feature>
<dbReference type="Proteomes" id="UP001500879">
    <property type="component" value="Unassembled WGS sequence"/>
</dbReference>
<feature type="transmembrane region" description="Helical" evidence="9">
    <location>
        <begin position="301"/>
        <end position="323"/>
    </location>
</feature>
<dbReference type="InterPro" id="IPR011701">
    <property type="entry name" value="MFS"/>
</dbReference>